<keyword evidence="3" id="KW-1185">Reference proteome</keyword>
<evidence type="ECO:0000313" key="3">
    <source>
        <dbReference type="Proteomes" id="UP000001937"/>
    </source>
</evidence>
<accession>Q2JH14</accession>
<feature type="compositionally biased region" description="Gly residues" evidence="1">
    <location>
        <begin position="50"/>
        <end position="61"/>
    </location>
</feature>
<sequence>MSSAHDDASARGYPVPTGYPTGGYPGNNYPGNSNTSHGQPGNGQLSNGYAGNGYAGNGHAVGGYVPAGYPAGEAVAGHPERADSSPGGPDDEGPDGDFGDGDFDDSDFDDSDFDDPPSYDETGYDPDGYEAADYEATSHDPGRDAEGYVDLGGGPRRRREGRLSAEPPRRSRRAERAAAATEKAAMRRAQIALRRGAQPPRLFGPFGGRTFHKLRLPAHMETTAQIAGIYPFVVDSGLAAPGMYIGRHVWSGNSFDFDVFELYRQQVIENPNFAVFGAVGSRKSALLKTLISRGAAFGYQAAVPCDPKGEYTRLARRLGCEPTYIGPGMATRLNPLDAPPRPMGIADEDWAREVKRARSALLSSLIETAKGVPLTPAEHTAVDLALDVVTRQITGASPDRWATPILPHVLEAMTDPTEEDCVNLPMTATELRDASRDATLTLRRLTHGALGGLFDGPTTSPLDFDRPIAVLNLERVQGSDEMIALIMTCAQAWMEAALMRQDGVQRYVVYDECWRLMRFAGLVRRLSAQQKLARQWGCANAIVAHRISDLLSASPDSVEIAKGLLAETAIRILYKQASDQIADTQAALGLTDVAADLLPRLDPGYALWLIGARAFYVEHVVGDLEIPVVLNGSKMHGEVDDTNLTPDDLDPAELDPPDLGPGRLRRMADELLGDRELAGRELAGGPAVPRAADLTGGFGYPPVEPSPSSTG</sequence>
<dbReference type="Proteomes" id="UP000001937">
    <property type="component" value="Chromosome"/>
</dbReference>
<proteinExistence type="predicted"/>
<organism evidence="2 3">
    <name type="scientific">Frankia casuarinae (strain DSM 45818 / CECT 9043 / HFP020203 / CcI3)</name>
    <dbReference type="NCBI Taxonomy" id="106370"/>
    <lineage>
        <taxon>Bacteria</taxon>
        <taxon>Bacillati</taxon>
        <taxon>Actinomycetota</taxon>
        <taxon>Actinomycetes</taxon>
        <taxon>Frankiales</taxon>
        <taxon>Frankiaceae</taxon>
        <taxon>Frankia</taxon>
    </lineage>
</organism>
<evidence type="ECO:0000256" key="1">
    <source>
        <dbReference type="SAM" id="MobiDB-lite"/>
    </source>
</evidence>
<gene>
    <name evidence="2" type="ordered locus">Francci3_0034</name>
</gene>
<feature type="compositionally biased region" description="Low complexity" evidence="1">
    <location>
        <begin position="26"/>
        <end position="35"/>
    </location>
</feature>
<protein>
    <submittedName>
        <fullName evidence="2">Type IV secretory pathway VirB4 components-like</fullName>
    </submittedName>
</protein>
<dbReference type="EMBL" id="CP000249">
    <property type="protein sequence ID" value="ABD09428.1"/>
    <property type="molecule type" value="Genomic_DNA"/>
</dbReference>
<dbReference type="InterPro" id="IPR027417">
    <property type="entry name" value="P-loop_NTPase"/>
</dbReference>
<dbReference type="SUPFAM" id="SSF52540">
    <property type="entry name" value="P-loop containing nucleoside triphosphate hydrolases"/>
    <property type="match status" value="1"/>
</dbReference>
<dbReference type="eggNOG" id="COG3451">
    <property type="taxonomic scope" value="Bacteria"/>
</dbReference>
<feature type="compositionally biased region" description="Basic and acidic residues" evidence="1">
    <location>
        <begin position="136"/>
        <end position="146"/>
    </location>
</feature>
<feature type="compositionally biased region" description="Acidic residues" evidence="1">
    <location>
        <begin position="647"/>
        <end position="656"/>
    </location>
</feature>
<dbReference type="KEGG" id="fra:Francci3_0034"/>
<dbReference type="STRING" id="106370.Francci3_0034"/>
<dbReference type="Gene3D" id="1.10.8.730">
    <property type="match status" value="1"/>
</dbReference>
<feature type="compositionally biased region" description="Polar residues" evidence="1">
    <location>
        <begin position="36"/>
        <end position="46"/>
    </location>
</feature>
<evidence type="ECO:0000313" key="2">
    <source>
        <dbReference type="EMBL" id="ABD09428.1"/>
    </source>
</evidence>
<feature type="region of interest" description="Disordered" evidence="1">
    <location>
        <begin position="1"/>
        <end position="180"/>
    </location>
</feature>
<dbReference type="AlphaFoldDB" id="Q2JH14"/>
<reference evidence="2 3" key="1">
    <citation type="journal article" date="2007" name="Genome Res.">
        <title>Genome characteristics of facultatively symbiotic Frankia sp. strains reflect host range and host plant biogeography.</title>
        <authorList>
            <person name="Normand P."/>
            <person name="Lapierre P."/>
            <person name="Tisa L.S."/>
            <person name="Gogarten J.P."/>
            <person name="Alloisio N."/>
            <person name="Bagnarol E."/>
            <person name="Bassi C.A."/>
            <person name="Berry A.M."/>
            <person name="Bickhart D.M."/>
            <person name="Choisne N."/>
            <person name="Couloux A."/>
            <person name="Cournoyer B."/>
            <person name="Cruveiller S."/>
            <person name="Daubin V."/>
            <person name="Demange N."/>
            <person name="Francino M.P."/>
            <person name="Goltsman E."/>
            <person name="Huang Y."/>
            <person name="Kopp O.R."/>
            <person name="Labarre L."/>
            <person name="Lapidus A."/>
            <person name="Lavire C."/>
            <person name="Marechal J."/>
            <person name="Martinez M."/>
            <person name="Mastronunzio J.E."/>
            <person name="Mullin B.C."/>
            <person name="Niemann J."/>
            <person name="Pujic P."/>
            <person name="Rawnsley T."/>
            <person name="Rouy Z."/>
            <person name="Schenowitz C."/>
            <person name="Sellstedt A."/>
            <person name="Tavares F."/>
            <person name="Tomkins J.P."/>
            <person name="Vallenet D."/>
            <person name="Valverde C."/>
            <person name="Wall L.G."/>
            <person name="Wang Y."/>
            <person name="Medigue C."/>
            <person name="Benson D.R."/>
        </authorList>
    </citation>
    <scope>NUCLEOTIDE SEQUENCE [LARGE SCALE GENOMIC DNA]</scope>
    <source>
        <strain evidence="3">DSM 45818 / CECT 9043 / CcI3</strain>
    </source>
</reference>
<feature type="compositionally biased region" description="Acidic residues" evidence="1">
    <location>
        <begin position="89"/>
        <end position="133"/>
    </location>
</feature>
<name>Q2JH14_FRACC</name>
<dbReference type="PhylomeDB" id="Q2JH14"/>
<dbReference type="RefSeq" id="WP_011434510.1">
    <property type="nucleotide sequence ID" value="NC_007777.1"/>
</dbReference>
<feature type="region of interest" description="Disordered" evidence="1">
    <location>
        <begin position="680"/>
        <end position="711"/>
    </location>
</feature>
<dbReference type="HOGENOM" id="CLU_024859_0_0_11"/>
<feature type="region of interest" description="Disordered" evidence="1">
    <location>
        <begin position="639"/>
        <end position="662"/>
    </location>
</feature>
<dbReference type="Gene3D" id="3.40.50.300">
    <property type="entry name" value="P-loop containing nucleotide triphosphate hydrolases"/>
    <property type="match status" value="1"/>
</dbReference>